<comment type="caution">
    <text evidence="3">The sequence shown here is derived from an EMBL/GenBank/DDBJ whole genome shotgun (WGS) entry which is preliminary data.</text>
</comment>
<organism evidence="3 4">
    <name type="scientific">Chionoecetes opilio</name>
    <name type="common">Atlantic snow crab</name>
    <name type="synonym">Cancer opilio</name>
    <dbReference type="NCBI Taxonomy" id="41210"/>
    <lineage>
        <taxon>Eukaryota</taxon>
        <taxon>Metazoa</taxon>
        <taxon>Ecdysozoa</taxon>
        <taxon>Arthropoda</taxon>
        <taxon>Crustacea</taxon>
        <taxon>Multicrustacea</taxon>
        <taxon>Malacostraca</taxon>
        <taxon>Eumalacostraca</taxon>
        <taxon>Eucarida</taxon>
        <taxon>Decapoda</taxon>
        <taxon>Pleocyemata</taxon>
        <taxon>Brachyura</taxon>
        <taxon>Eubrachyura</taxon>
        <taxon>Majoidea</taxon>
        <taxon>Majidae</taxon>
        <taxon>Chionoecetes</taxon>
    </lineage>
</organism>
<gene>
    <name evidence="3" type="ORF">GWK47_042912</name>
</gene>
<dbReference type="AlphaFoldDB" id="A0A8J4Y9Z1"/>
<evidence type="ECO:0000313" key="4">
    <source>
        <dbReference type="Proteomes" id="UP000770661"/>
    </source>
</evidence>
<sequence length="109" mass="12196">MLPGALCLLLAACLYGEVAANYCEWDLCGGSGEQYCCGDNLCCDYVNHQWYFWVGVVFMVLLVSACGGLFRYYYHRWTSKGSLPPYLPAHISSHDSRFQLTGDSEKASM</sequence>
<keyword evidence="1" id="KW-1133">Transmembrane helix</keyword>
<protein>
    <recommendedName>
        <fullName evidence="5">Vesicular, overexpressed in cancer, prosurvival protein 1</fullName>
    </recommendedName>
</protein>
<feature type="transmembrane region" description="Helical" evidence="1">
    <location>
        <begin position="50"/>
        <end position="74"/>
    </location>
</feature>
<name>A0A8J4Y9Z1_CHIOP</name>
<dbReference type="OrthoDB" id="10070083at2759"/>
<evidence type="ECO:0000256" key="2">
    <source>
        <dbReference type="SAM" id="SignalP"/>
    </source>
</evidence>
<evidence type="ECO:0008006" key="5">
    <source>
        <dbReference type="Google" id="ProtNLM"/>
    </source>
</evidence>
<accession>A0A8J4Y9Z1</accession>
<dbReference type="Proteomes" id="UP000770661">
    <property type="component" value="Unassembled WGS sequence"/>
</dbReference>
<keyword evidence="4" id="KW-1185">Reference proteome</keyword>
<feature type="signal peptide" evidence="2">
    <location>
        <begin position="1"/>
        <end position="20"/>
    </location>
</feature>
<keyword evidence="1" id="KW-0472">Membrane</keyword>
<proteinExistence type="predicted"/>
<feature type="chain" id="PRO_5035243745" description="Vesicular, overexpressed in cancer, prosurvival protein 1" evidence="2">
    <location>
        <begin position="21"/>
        <end position="109"/>
    </location>
</feature>
<evidence type="ECO:0000256" key="1">
    <source>
        <dbReference type="SAM" id="Phobius"/>
    </source>
</evidence>
<evidence type="ECO:0000313" key="3">
    <source>
        <dbReference type="EMBL" id="KAG0723337.1"/>
    </source>
</evidence>
<dbReference type="EMBL" id="JACEEZ010008412">
    <property type="protein sequence ID" value="KAG0723337.1"/>
    <property type="molecule type" value="Genomic_DNA"/>
</dbReference>
<keyword evidence="1" id="KW-0812">Transmembrane</keyword>
<reference evidence="3" key="1">
    <citation type="submission" date="2020-07" db="EMBL/GenBank/DDBJ databases">
        <title>The High-quality genome of the commercially important snow crab, Chionoecetes opilio.</title>
        <authorList>
            <person name="Jeong J.-H."/>
            <person name="Ryu S."/>
        </authorList>
    </citation>
    <scope>NUCLEOTIDE SEQUENCE</scope>
    <source>
        <strain evidence="3">MADBK_172401_WGS</strain>
        <tissue evidence="3">Digestive gland</tissue>
    </source>
</reference>
<keyword evidence="2" id="KW-0732">Signal</keyword>